<evidence type="ECO:0000256" key="2">
    <source>
        <dbReference type="ARBA" id="ARBA00006375"/>
    </source>
</evidence>
<evidence type="ECO:0000256" key="7">
    <source>
        <dbReference type="ARBA" id="ARBA00022989"/>
    </source>
</evidence>
<dbReference type="SUPFAM" id="SSF103506">
    <property type="entry name" value="Mitochondrial carrier"/>
    <property type="match status" value="1"/>
</dbReference>
<keyword evidence="9 10" id="KW-0472">Membrane</keyword>
<dbReference type="GO" id="GO:0000064">
    <property type="term" value="F:L-ornithine transmembrane transporter activity"/>
    <property type="evidence" value="ECO:0007669"/>
    <property type="project" value="TreeGrafter"/>
</dbReference>
<evidence type="ECO:0000256" key="12">
    <source>
        <dbReference type="SAM" id="MobiDB-lite"/>
    </source>
</evidence>
<dbReference type="PANTHER" id="PTHR45624:SF31">
    <property type="entry name" value="MITOCHONDRIAL ORNITHINE TRANSPORTER 1"/>
    <property type="match status" value="1"/>
</dbReference>
<dbReference type="PANTHER" id="PTHR45624">
    <property type="entry name" value="MITOCHONDRIAL BASIC AMINO ACIDS TRANSPORTER-RELATED"/>
    <property type="match status" value="1"/>
</dbReference>
<feature type="repeat" description="Solcar" evidence="10">
    <location>
        <begin position="262"/>
        <end position="352"/>
    </location>
</feature>
<organism evidence="13 14">
    <name type="scientific">Cladophialophora carrionii CBS 160.54</name>
    <dbReference type="NCBI Taxonomy" id="1279043"/>
    <lineage>
        <taxon>Eukaryota</taxon>
        <taxon>Fungi</taxon>
        <taxon>Dikarya</taxon>
        <taxon>Ascomycota</taxon>
        <taxon>Pezizomycotina</taxon>
        <taxon>Eurotiomycetes</taxon>
        <taxon>Chaetothyriomycetidae</taxon>
        <taxon>Chaetothyriales</taxon>
        <taxon>Herpotrichiellaceae</taxon>
        <taxon>Cladophialophora</taxon>
    </lineage>
</organism>
<dbReference type="GeneID" id="19981108"/>
<feature type="repeat" description="Solcar" evidence="10">
    <location>
        <begin position="35"/>
        <end position="127"/>
    </location>
</feature>
<sequence>MAAFKDELQTVSGLTHTPTELATPPSQSQSQSQSLEALKDIAYGSTAGILGKFVEYPFDTVKVRLQSQPHEPGASPRLRGPLDAFSAAFRSPEGPLASLYRGISAPLLGAAIETSSLFFSYRVAQDLVVANTPALRAKRDEHPNEKVEVPFAALVGCGAASGAFTSLLLTPIELIKCKMQVPLAAPQSEIASQLGYTTTRSPTAMQLISTIFRTQGILGFWHGQLGTLIRETGGSAAWFGSYEGVKMLFLRSDPAVSHPADVKVWQQMAAGAVAGMSYNFVFYPADTIKSRMQTSHAEPLAGQGKMTFLQTGKDLWREQGLRGFYRGCGITVFRAAPSSAIIFSIYEALRKYLG</sequence>
<name>V9DHM0_9EURO</name>
<feature type="region of interest" description="Disordered" evidence="12">
    <location>
        <begin position="1"/>
        <end position="34"/>
    </location>
</feature>
<dbReference type="RefSeq" id="XP_008725183.1">
    <property type="nucleotide sequence ID" value="XM_008726961.1"/>
</dbReference>
<dbReference type="VEuPathDB" id="FungiDB:G647_02615"/>
<keyword evidence="8" id="KW-0496">Mitochondrion</keyword>
<evidence type="ECO:0000256" key="4">
    <source>
        <dbReference type="ARBA" id="ARBA00022692"/>
    </source>
</evidence>
<keyword evidence="7" id="KW-1133">Transmembrane helix</keyword>
<evidence type="ECO:0000256" key="10">
    <source>
        <dbReference type="PROSITE-ProRule" id="PRU00282"/>
    </source>
</evidence>
<dbReference type="Gene3D" id="1.50.40.10">
    <property type="entry name" value="Mitochondrial carrier domain"/>
    <property type="match status" value="2"/>
</dbReference>
<feature type="repeat" description="Solcar" evidence="10">
    <location>
        <begin position="149"/>
        <end position="248"/>
    </location>
</feature>
<reference evidence="13 14" key="1">
    <citation type="submission" date="2013-03" db="EMBL/GenBank/DDBJ databases">
        <title>The Genome Sequence of Cladophialophora carrionii CBS 160.54.</title>
        <authorList>
            <consortium name="The Broad Institute Genomics Platform"/>
            <person name="Cuomo C."/>
            <person name="de Hoog S."/>
            <person name="Gorbushina A."/>
            <person name="Walker B."/>
            <person name="Young S.K."/>
            <person name="Zeng Q."/>
            <person name="Gargeya S."/>
            <person name="Fitzgerald M."/>
            <person name="Haas B."/>
            <person name="Abouelleil A."/>
            <person name="Allen A.W."/>
            <person name="Alvarado L."/>
            <person name="Arachchi H.M."/>
            <person name="Berlin A.M."/>
            <person name="Chapman S.B."/>
            <person name="Gainer-Dewar J."/>
            <person name="Goldberg J."/>
            <person name="Griggs A."/>
            <person name="Gujja S."/>
            <person name="Hansen M."/>
            <person name="Howarth C."/>
            <person name="Imamovic A."/>
            <person name="Ireland A."/>
            <person name="Larimer J."/>
            <person name="McCowan C."/>
            <person name="Murphy C."/>
            <person name="Pearson M."/>
            <person name="Poon T.W."/>
            <person name="Priest M."/>
            <person name="Roberts A."/>
            <person name="Saif S."/>
            <person name="Shea T."/>
            <person name="Sisk P."/>
            <person name="Sykes S."/>
            <person name="Wortman J."/>
            <person name="Nusbaum C."/>
            <person name="Birren B."/>
        </authorList>
    </citation>
    <scope>NUCLEOTIDE SEQUENCE [LARGE SCALE GENOMIC DNA]</scope>
    <source>
        <strain evidence="13 14">CBS 160.54</strain>
    </source>
</reference>
<evidence type="ECO:0000256" key="6">
    <source>
        <dbReference type="ARBA" id="ARBA00022792"/>
    </source>
</evidence>
<dbReference type="PROSITE" id="PS50920">
    <property type="entry name" value="SOLCAR"/>
    <property type="match status" value="3"/>
</dbReference>
<accession>V9DHM0</accession>
<evidence type="ECO:0000313" key="13">
    <source>
        <dbReference type="EMBL" id="ETI25838.1"/>
    </source>
</evidence>
<keyword evidence="4 10" id="KW-0812">Transmembrane</keyword>
<comment type="similarity">
    <text evidence="2 11">Belongs to the mitochondrial carrier (TC 2.A.29) family.</text>
</comment>
<evidence type="ECO:0000256" key="11">
    <source>
        <dbReference type="RuleBase" id="RU000488"/>
    </source>
</evidence>
<keyword evidence="3 11" id="KW-0813">Transport</keyword>
<evidence type="ECO:0008006" key="15">
    <source>
        <dbReference type="Google" id="ProtNLM"/>
    </source>
</evidence>
<dbReference type="InterPro" id="IPR018108">
    <property type="entry name" value="MCP_transmembrane"/>
</dbReference>
<gene>
    <name evidence="13" type="ORF">G647_02615</name>
</gene>
<evidence type="ECO:0000313" key="14">
    <source>
        <dbReference type="Proteomes" id="UP000030678"/>
    </source>
</evidence>
<dbReference type="OrthoDB" id="2139348at2759"/>
<dbReference type="InterPro" id="IPR050567">
    <property type="entry name" value="Mitochondrial_Carrier"/>
</dbReference>
<keyword evidence="5" id="KW-0677">Repeat</keyword>
<dbReference type="InterPro" id="IPR023395">
    <property type="entry name" value="MCP_dom_sf"/>
</dbReference>
<dbReference type="Pfam" id="PF00153">
    <property type="entry name" value="Mito_carr"/>
    <property type="match status" value="3"/>
</dbReference>
<evidence type="ECO:0000256" key="3">
    <source>
        <dbReference type="ARBA" id="ARBA00022448"/>
    </source>
</evidence>
<evidence type="ECO:0000256" key="9">
    <source>
        <dbReference type="ARBA" id="ARBA00023136"/>
    </source>
</evidence>
<dbReference type="AlphaFoldDB" id="V9DHM0"/>
<dbReference type="GO" id="GO:0031966">
    <property type="term" value="C:mitochondrial membrane"/>
    <property type="evidence" value="ECO:0007669"/>
    <property type="project" value="UniProtKB-SubCell"/>
</dbReference>
<comment type="subcellular location">
    <subcellularLocation>
        <location evidence="1">Mitochondrion membrane</location>
        <topology evidence="1">Multi-pass membrane protein</topology>
    </subcellularLocation>
</comment>
<keyword evidence="6" id="KW-0999">Mitochondrion inner membrane</keyword>
<dbReference type="Proteomes" id="UP000030678">
    <property type="component" value="Unassembled WGS sequence"/>
</dbReference>
<dbReference type="GO" id="GO:1990575">
    <property type="term" value="P:mitochondrial L-ornithine transmembrane transport"/>
    <property type="evidence" value="ECO:0007669"/>
    <property type="project" value="TreeGrafter"/>
</dbReference>
<evidence type="ECO:0000256" key="1">
    <source>
        <dbReference type="ARBA" id="ARBA00004225"/>
    </source>
</evidence>
<evidence type="ECO:0000256" key="8">
    <source>
        <dbReference type="ARBA" id="ARBA00023128"/>
    </source>
</evidence>
<proteinExistence type="inferred from homology"/>
<dbReference type="HOGENOM" id="CLU_015166_16_3_1"/>
<protein>
    <recommendedName>
        <fullName evidence="15">Mitochondrial thiamine pyrophosphate carrier 1</fullName>
    </recommendedName>
</protein>
<feature type="compositionally biased region" description="Polar residues" evidence="12">
    <location>
        <begin position="9"/>
        <end position="20"/>
    </location>
</feature>
<dbReference type="EMBL" id="KB822703">
    <property type="protein sequence ID" value="ETI25838.1"/>
    <property type="molecule type" value="Genomic_DNA"/>
</dbReference>
<evidence type="ECO:0000256" key="5">
    <source>
        <dbReference type="ARBA" id="ARBA00022737"/>
    </source>
</evidence>